<dbReference type="InterPro" id="IPR015424">
    <property type="entry name" value="PyrdxlP-dep_Trfase"/>
</dbReference>
<dbReference type="EMBL" id="CP022193">
    <property type="protein sequence ID" value="AWI86550.1"/>
    <property type="molecule type" value="Genomic_DNA"/>
</dbReference>
<keyword evidence="5" id="KW-0808">Transferase</keyword>
<dbReference type="InterPro" id="IPR015421">
    <property type="entry name" value="PyrdxlP-dep_Trfase_major"/>
</dbReference>
<dbReference type="Proteomes" id="UP000244915">
    <property type="component" value="Plasmid unnamed3"/>
</dbReference>
<dbReference type="PANTHER" id="PTHR14084:SF0">
    <property type="entry name" value="KYNURENINASE"/>
    <property type="match status" value="1"/>
</dbReference>
<keyword evidence="1" id="KW-0662">Pyridine nucleotide biosynthesis</keyword>
<dbReference type="GO" id="GO:0005737">
    <property type="term" value="C:cytoplasm"/>
    <property type="evidence" value="ECO:0007669"/>
    <property type="project" value="InterPro"/>
</dbReference>
<accession>A0A2U8HLW7</accession>
<keyword evidence="2" id="KW-0378">Hydrolase</keyword>
<organism evidence="5 6">
    <name type="scientific">Alloyangia pacifica</name>
    <dbReference type="NCBI Taxonomy" id="311180"/>
    <lineage>
        <taxon>Bacteria</taxon>
        <taxon>Pseudomonadati</taxon>
        <taxon>Pseudomonadota</taxon>
        <taxon>Alphaproteobacteria</taxon>
        <taxon>Rhodobacterales</taxon>
        <taxon>Roseobacteraceae</taxon>
        <taxon>Alloyangia</taxon>
    </lineage>
</organism>
<dbReference type="RefSeq" id="WP_108970648.1">
    <property type="nucleotide sequence ID" value="NZ_CP022193.1"/>
</dbReference>
<dbReference type="GO" id="GO:0009435">
    <property type="term" value="P:NAD+ biosynthetic process"/>
    <property type="evidence" value="ECO:0007669"/>
    <property type="project" value="InterPro"/>
</dbReference>
<dbReference type="Gene3D" id="3.90.1150.10">
    <property type="entry name" value="Aspartate Aminotransferase, domain 1"/>
    <property type="match status" value="1"/>
</dbReference>
<evidence type="ECO:0000256" key="2">
    <source>
        <dbReference type="ARBA" id="ARBA00022801"/>
    </source>
</evidence>
<proteinExistence type="predicted"/>
<name>A0A2U8HLW7_9RHOB</name>
<dbReference type="InterPro" id="IPR010111">
    <property type="entry name" value="Kynureninase"/>
</dbReference>
<evidence type="ECO:0000313" key="6">
    <source>
        <dbReference type="Proteomes" id="UP000244915"/>
    </source>
</evidence>
<dbReference type="GO" id="GO:0030429">
    <property type="term" value="F:kynureninase activity"/>
    <property type="evidence" value="ECO:0007669"/>
    <property type="project" value="InterPro"/>
</dbReference>
<reference evidence="5 6" key="1">
    <citation type="submission" date="2017-06" db="EMBL/GenBank/DDBJ databases">
        <title>Yangia sp. YSBP01 complete genome sequence.</title>
        <authorList>
            <person name="Woo J.-H."/>
            <person name="Kim H.-S."/>
        </authorList>
    </citation>
    <scope>NUCLEOTIDE SEQUENCE [LARGE SCALE GENOMIC DNA]</scope>
    <source>
        <strain evidence="5 6">YSBP01</strain>
        <plasmid evidence="5 6">unnamed3</plasmid>
    </source>
</reference>
<dbReference type="Gene3D" id="3.40.640.10">
    <property type="entry name" value="Type I PLP-dependent aspartate aminotransferase-like (Major domain)"/>
    <property type="match status" value="1"/>
</dbReference>
<sequence>MAEVSGTGDAYFLYHSIGQYDGKQQDMTAGLTEFSEVWSAPNGAQWSEILGKRQRFIDLWGDLIHAPRGTVATTENVTSGLMSVIGALPEGTLRGKKVLVAEDGFPSLHFLLAGLAKRFGFELVTVAMRQGSPWVEEEDMIAEWDESVALALLTWISSTSSHRLDIPRLVAHGREMGSMIGVDLTQGAGLLPYDVTAPGVDFALSTSLKWMCGTPGAGIIYVDANVLTTCEPELRGWFSQENPFSWALDSFAFADDARRFNSGTPSTISAIASLPAMEWRMMQDGPAIVAHNRSLTGKLLAGLDDLGLALASPRDAEKRGGSLMVALPEQVDAAKLVADLSARDIHMDNRSQILRMSPGFLTTDAGVERTLRALAELIG</sequence>
<dbReference type="GO" id="GO:0019441">
    <property type="term" value="P:L-tryptophan catabolic process to kynurenine"/>
    <property type="evidence" value="ECO:0007669"/>
    <property type="project" value="TreeGrafter"/>
</dbReference>
<dbReference type="PANTHER" id="PTHR14084">
    <property type="entry name" value="KYNURENINASE"/>
    <property type="match status" value="1"/>
</dbReference>
<dbReference type="GO" id="GO:0043420">
    <property type="term" value="P:anthranilate metabolic process"/>
    <property type="evidence" value="ECO:0007669"/>
    <property type="project" value="TreeGrafter"/>
</dbReference>
<dbReference type="OrthoDB" id="9804366at2"/>
<keyword evidence="3" id="KW-0663">Pyridoxal phosphate</keyword>
<dbReference type="AlphaFoldDB" id="A0A2U8HLW7"/>
<keyword evidence="5" id="KW-0032">Aminotransferase</keyword>
<evidence type="ECO:0000313" key="5">
    <source>
        <dbReference type="EMBL" id="AWI86550.1"/>
    </source>
</evidence>
<dbReference type="Pfam" id="PF00266">
    <property type="entry name" value="Aminotran_5"/>
    <property type="match status" value="1"/>
</dbReference>
<geneLocation type="plasmid" evidence="5 6">
    <name>unnamed3</name>
</geneLocation>
<dbReference type="GO" id="GO:0008483">
    <property type="term" value="F:transaminase activity"/>
    <property type="evidence" value="ECO:0007669"/>
    <property type="project" value="UniProtKB-KW"/>
</dbReference>
<dbReference type="KEGG" id="ypac:CEW88_22520"/>
<dbReference type="InterPro" id="IPR015422">
    <property type="entry name" value="PyrdxlP-dep_Trfase_small"/>
</dbReference>
<dbReference type="InterPro" id="IPR000192">
    <property type="entry name" value="Aminotrans_V_dom"/>
</dbReference>
<protein>
    <submittedName>
        <fullName evidence="5">Aminotransferase</fullName>
    </submittedName>
</protein>
<feature type="domain" description="Aminotransferase class V" evidence="4">
    <location>
        <begin position="62"/>
        <end position="347"/>
    </location>
</feature>
<gene>
    <name evidence="5" type="ORF">CEW88_22520</name>
</gene>
<evidence type="ECO:0000256" key="1">
    <source>
        <dbReference type="ARBA" id="ARBA00022642"/>
    </source>
</evidence>
<evidence type="ECO:0000256" key="3">
    <source>
        <dbReference type="ARBA" id="ARBA00022898"/>
    </source>
</evidence>
<evidence type="ECO:0000259" key="4">
    <source>
        <dbReference type="Pfam" id="PF00266"/>
    </source>
</evidence>
<dbReference type="SUPFAM" id="SSF53383">
    <property type="entry name" value="PLP-dependent transferases"/>
    <property type="match status" value="1"/>
</dbReference>
<keyword evidence="5" id="KW-0614">Plasmid</keyword>
<dbReference type="GO" id="GO:0030170">
    <property type="term" value="F:pyridoxal phosphate binding"/>
    <property type="evidence" value="ECO:0007669"/>
    <property type="project" value="InterPro"/>
</dbReference>